<dbReference type="InterPro" id="IPR036388">
    <property type="entry name" value="WH-like_DNA-bd_sf"/>
</dbReference>
<dbReference type="PANTHER" id="PTHR33221">
    <property type="entry name" value="WINGED HELIX-TURN-HELIX TRANSCRIPTIONAL REGULATOR, RRF2 FAMILY"/>
    <property type="match status" value="1"/>
</dbReference>
<dbReference type="EMBL" id="JBBPCO010000014">
    <property type="protein sequence ID" value="MEK8090672.1"/>
    <property type="molecule type" value="Genomic_DNA"/>
</dbReference>
<evidence type="ECO:0000256" key="1">
    <source>
        <dbReference type="ARBA" id="ARBA00023125"/>
    </source>
</evidence>
<evidence type="ECO:0000313" key="3">
    <source>
        <dbReference type="Proteomes" id="UP001446205"/>
    </source>
</evidence>
<dbReference type="PANTHER" id="PTHR33221:SF5">
    <property type="entry name" value="HTH-TYPE TRANSCRIPTIONAL REGULATOR ISCR"/>
    <property type="match status" value="1"/>
</dbReference>
<keyword evidence="3" id="KW-1185">Reference proteome</keyword>
<gene>
    <name evidence="2" type="ORF">WOB96_13015</name>
</gene>
<name>A0ABU9DCX1_9PROT</name>
<dbReference type="Pfam" id="PF02082">
    <property type="entry name" value="Rrf2"/>
    <property type="match status" value="1"/>
</dbReference>
<dbReference type="Proteomes" id="UP001446205">
    <property type="component" value="Unassembled WGS sequence"/>
</dbReference>
<dbReference type="NCBIfam" id="TIGR00738">
    <property type="entry name" value="rrf2_super"/>
    <property type="match status" value="1"/>
</dbReference>
<dbReference type="PROSITE" id="PS01332">
    <property type="entry name" value="HTH_RRF2_1"/>
    <property type="match status" value="1"/>
</dbReference>
<accession>A0ABU9DCX1</accession>
<dbReference type="InterPro" id="IPR030489">
    <property type="entry name" value="TR_Rrf2-type_CS"/>
</dbReference>
<sequence>MKLTTKGRYAVTAMLDLALFQDQGAVTLADIAKRQQISLAYLEQLFGRLRRKGLVESVRGPGGGYHLAQPEYAIRVSDIIAAVNEPISTTICGGEAANRCKGENVACLTHDLWEALGTEIQQFLNGVTLAALVAQHHEKQFGQEHGSPLRDHRMAREKTVVAVAGADKHVSGS</sequence>
<dbReference type="Gene3D" id="1.10.10.10">
    <property type="entry name" value="Winged helix-like DNA-binding domain superfamily/Winged helix DNA-binding domain"/>
    <property type="match status" value="1"/>
</dbReference>
<dbReference type="PROSITE" id="PS51197">
    <property type="entry name" value="HTH_RRF2_2"/>
    <property type="match status" value="1"/>
</dbReference>
<keyword evidence="1" id="KW-0238">DNA-binding</keyword>
<dbReference type="RefSeq" id="WP_341371727.1">
    <property type="nucleotide sequence ID" value="NZ_JBBPCO010000014.1"/>
</dbReference>
<dbReference type="SUPFAM" id="SSF46785">
    <property type="entry name" value="Winged helix' DNA-binding domain"/>
    <property type="match status" value="1"/>
</dbReference>
<organism evidence="2 3">
    <name type="scientific">Thermithiobacillus plumbiphilus</name>
    <dbReference type="NCBI Taxonomy" id="1729899"/>
    <lineage>
        <taxon>Bacteria</taxon>
        <taxon>Pseudomonadati</taxon>
        <taxon>Pseudomonadota</taxon>
        <taxon>Acidithiobacillia</taxon>
        <taxon>Acidithiobacillales</taxon>
        <taxon>Thermithiobacillaceae</taxon>
        <taxon>Thermithiobacillus</taxon>
    </lineage>
</organism>
<protein>
    <submittedName>
        <fullName evidence="2">Rrf2 family transcriptional regulator</fullName>
    </submittedName>
</protein>
<comment type="caution">
    <text evidence="2">The sequence shown here is derived from an EMBL/GenBank/DDBJ whole genome shotgun (WGS) entry which is preliminary data.</text>
</comment>
<reference evidence="2 3" key="1">
    <citation type="submission" date="2024-04" db="EMBL/GenBank/DDBJ databases">
        <authorList>
            <person name="Abashina T."/>
            <person name="Shaikin A."/>
        </authorList>
    </citation>
    <scope>NUCLEOTIDE SEQUENCE [LARGE SCALE GENOMIC DNA]</scope>
    <source>
        <strain evidence="2 3">AAFK</strain>
    </source>
</reference>
<proteinExistence type="predicted"/>
<evidence type="ECO:0000313" key="2">
    <source>
        <dbReference type="EMBL" id="MEK8090672.1"/>
    </source>
</evidence>
<dbReference type="InterPro" id="IPR036390">
    <property type="entry name" value="WH_DNA-bd_sf"/>
</dbReference>
<dbReference type="InterPro" id="IPR000944">
    <property type="entry name" value="Tscrpt_reg_Rrf2"/>
</dbReference>